<dbReference type="Proteomes" id="UP001221142">
    <property type="component" value="Unassembled WGS sequence"/>
</dbReference>
<evidence type="ECO:0000313" key="2">
    <source>
        <dbReference type="EMBL" id="KAJ7611213.1"/>
    </source>
</evidence>
<proteinExistence type="predicted"/>
<name>A0AAD7B6A6_9AGAR</name>
<evidence type="ECO:0000256" key="1">
    <source>
        <dbReference type="SAM" id="MobiDB-lite"/>
    </source>
</evidence>
<comment type="caution">
    <text evidence="2">The sequence shown here is derived from an EMBL/GenBank/DDBJ whole genome shotgun (WGS) entry which is preliminary data.</text>
</comment>
<evidence type="ECO:0000313" key="3">
    <source>
        <dbReference type="Proteomes" id="UP001221142"/>
    </source>
</evidence>
<accession>A0AAD7B6A6</accession>
<sequence>MMMAMQGLGPAIGTGRLESRVPQYQRYVDAPAEVSTPMPMPVEEQQHQQTMQMPVGMPSGVFQPDEAVWQQFLQSVGVEGGVATATVPADAMDVDAVAAATQDDHAQGTSGVALGLGHSPPAECLLPARYGYPDGPVCGSDESLARQDEQGLDRMYFGSGSLRRTTSGLG</sequence>
<dbReference type="AlphaFoldDB" id="A0AAD7B6A6"/>
<keyword evidence="3" id="KW-1185">Reference proteome</keyword>
<dbReference type="EMBL" id="JARKIF010000033">
    <property type="protein sequence ID" value="KAJ7611213.1"/>
    <property type="molecule type" value="Genomic_DNA"/>
</dbReference>
<protein>
    <submittedName>
        <fullName evidence="2">Uncharacterized protein</fullName>
    </submittedName>
</protein>
<reference evidence="2" key="1">
    <citation type="submission" date="2023-03" db="EMBL/GenBank/DDBJ databases">
        <title>Massive genome expansion in bonnet fungi (Mycena s.s.) driven by repeated elements and novel gene families across ecological guilds.</title>
        <authorList>
            <consortium name="Lawrence Berkeley National Laboratory"/>
            <person name="Harder C.B."/>
            <person name="Miyauchi S."/>
            <person name="Viragh M."/>
            <person name="Kuo A."/>
            <person name="Thoen E."/>
            <person name="Andreopoulos B."/>
            <person name="Lu D."/>
            <person name="Skrede I."/>
            <person name="Drula E."/>
            <person name="Henrissat B."/>
            <person name="Morin E."/>
            <person name="Kohler A."/>
            <person name="Barry K."/>
            <person name="LaButti K."/>
            <person name="Morin E."/>
            <person name="Salamov A."/>
            <person name="Lipzen A."/>
            <person name="Mereny Z."/>
            <person name="Hegedus B."/>
            <person name="Baldrian P."/>
            <person name="Stursova M."/>
            <person name="Weitz H."/>
            <person name="Taylor A."/>
            <person name="Grigoriev I.V."/>
            <person name="Nagy L.G."/>
            <person name="Martin F."/>
            <person name="Kauserud H."/>
        </authorList>
    </citation>
    <scope>NUCLEOTIDE SEQUENCE</scope>
    <source>
        <strain evidence="2">9284</strain>
    </source>
</reference>
<gene>
    <name evidence="2" type="ORF">FB45DRAFT_941285</name>
</gene>
<organism evidence="2 3">
    <name type="scientific">Roridomyces roridus</name>
    <dbReference type="NCBI Taxonomy" id="1738132"/>
    <lineage>
        <taxon>Eukaryota</taxon>
        <taxon>Fungi</taxon>
        <taxon>Dikarya</taxon>
        <taxon>Basidiomycota</taxon>
        <taxon>Agaricomycotina</taxon>
        <taxon>Agaricomycetes</taxon>
        <taxon>Agaricomycetidae</taxon>
        <taxon>Agaricales</taxon>
        <taxon>Marasmiineae</taxon>
        <taxon>Mycenaceae</taxon>
        <taxon>Roridomyces</taxon>
    </lineage>
</organism>
<feature type="region of interest" description="Disordered" evidence="1">
    <location>
        <begin position="149"/>
        <end position="170"/>
    </location>
</feature>